<gene>
    <name evidence="1" type="ORF">CDAR_31821</name>
</gene>
<comment type="caution">
    <text evidence="1">The sequence shown here is derived from an EMBL/GenBank/DDBJ whole genome shotgun (WGS) entry which is preliminary data.</text>
</comment>
<name>A0AAV4S7I4_9ARAC</name>
<evidence type="ECO:0000313" key="1">
    <source>
        <dbReference type="EMBL" id="GIY29131.1"/>
    </source>
</evidence>
<dbReference type="Proteomes" id="UP001054837">
    <property type="component" value="Unassembled WGS sequence"/>
</dbReference>
<dbReference type="AlphaFoldDB" id="A0AAV4S7I4"/>
<organism evidence="1 2">
    <name type="scientific">Caerostris darwini</name>
    <dbReference type="NCBI Taxonomy" id="1538125"/>
    <lineage>
        <taxon>Eukaryota</taxon>
        <taxon>Metazoa</taxon>
        <taxon>Ecdysozoa</taxon>
        <taxon>Arthropoda</taxon>
        <taxon>Chelicerata</taxon>
        <taxon>Arachnida</taxon>
        <taxon>Araneae</taxon>
        <taxon>Araneomorphae</taxon>
        <taxon>Entelegynae</taxon>
        <taxon>Araneoidea</taxon>
        <taxon>Araneidae</taxon>
        <taxon>Caerostris</taxon>
    </lineage>
</organism>
<reference evidence="1 2" key="1">
    <citation type="submission" date="2021-06" db="EMBL/GenBank/DDBJ databases">
        <title>Caerostris darwini draft genome.</title>
        <authorList>
            <person name="Kono N."/>
            <person name="Arakawa K."/>
        </authorList>
    </citation>
    <scope>NUCLEOTIDE SEQUENCE [LARGE SCALE GENOMIC DNA]</scope>
</reference>
<dbReference type="EMBL" id="BPLQ01007278">
    <property type="protein sequence ID" value="GIY29131.1"/>
    <property type="molecule type" value="Genomic_DNA"/>
</dbReference>
<keyword evidence="2" id="KW-1185">Reference proteome</keyword>
<protein>
    <submittedName>
        <fullName evidence="1">Uncharacterized protein</fullName>
    </submittedName>
</protein>
<sequence length="95" mass="10907">MPIPPAALSTRTRVIAHHEFEADTLEYLFAAISYLTLYSYQSLRRLPEILLLPFFLPLTIQRRDLLMFFYVSLSSGFLLPGLNPKEIPPKLSLVI</sequence>
<proteinExistence type="predicted"/>
<accession>A0AAV4S7I4</accession>
<evidence type="ECO:0000313" key="2">
    <source>
        <dbReference type="Proteomes" id="UP001054837"/>
    </source>
</evidence>